<accession>A0ABR8WG00</accession>
<feature type="domain" description="Replicative helicase loading/DNA remodeling protein DnaB N-terminal winged helix" evidence="4">
    <location>
        <begin position="24"/>
        <end position="204"/>
    </location>
</feature>
<evidence type="ECO:0000313" key="5">
    <source>
        <dbReference type="EMBL" id="MBD8015882.1"/>
    </source>
</evidence>
<feature type="domain" description="DnaB/C C-terminal" evidence="3">
    <location>
        <begin position="320"/>
        <end position="380"/>
    </location>
</feature>
<comment type="similarity">
    <text evidence="1">Belongs to the DnaB/DnaD family.</text>
</comment>
<dbReference type="InterPro" id="IPR006343">
    <property type="entry name" value="DnaB/C_C"/>
</dbReference>
<proteinExistence type="inferred from homology"/>
<reference evidence="5 6" key="1">
    <citation type="submission" date="2020-08" db="EMBL/GenBank/DDBJ databases">
        <title>A Genomic Blueprint of the Chicken Gut Microbiome.</title>
        <authorList>
            <person name="Gilroy R."/>
            <person name="Ravi A."/>
            <person name="Getino M."/>
            <person name="Pursley I."/>
            <person name="Horton D.L."/>
            <person name="Alikhan N.-F."/>
            <person name="Baker D."/>
            <person name="Gharbi K."/>
            <person name="Hall N."/>
            <person name="Watson M."/>
            <person name="Adriaenssens E.M."/>
            <person name="Foster-Nyarko E."/>
            <person name="Jarju S."/>
            <person name="Secka A."/>
            <person name="Antonio M."/>
            <person name="Oren A."/>
            <person name="Chaudhuri R."/>
            <person name="La Ragione R.M."/>
            <person name="Hildebrand F."/>
            <person name="Pallen M.J."/>
        </authorList>
    </citation>
    <scope>NUCLEOTIDE SEQUENCE [LARGE SCALE GENOMIC DNA]</scope>
    <source>
        <strain evidence="5 6">Sa1BUA13</strain>
    </source>
</reference>
<evidence type="ECO:0000256" key="2">
    <source>
        <dbReference type="SAM" id="MobiDB-lite"/>
    </source>
</evidence>
<evidence type="ECO:0000313" key="6">
    <source>
        <dbReference type="Proteomes" id="UP000658980"/>
    </source>
</evidence>
<keyword evidence="6" id="KW-1185">Reference proteome</keyword>
<dbReference type="InterPro" id="IPR058660">
    <property type="entry name" value="WHD_DnaB"/>
</dbReference>
<dbReference type="EMBL" id="JACSPU010000004">
    <property type="protein sequence ID" value="MBD8015882.1"/>
    <property type="molecule type" value="Genomic_DNA"/>
</dbReference>
<dbReference type="Pfam" id="PF07261">
    <property type="entry name" value="DnaB_2"/>
    <property type="match status" value="1"/>
</dbReference>
<protein>
    <submittedName>
        <fullName evidence="5">DnaD domain protein</fullName>
    </submittedName>
</protein>
<dbReference type="Pfam" id="PF25888">
    <property type="entry name" value="WHD_DnaB"/>
    <property type="match status" value="1"/>
</dbReference>
<feature type="region of interest" description="Disordered" evidence="2">
    <location>
        <begin position="398"/>
        <end position="420"/>
    </location>
</feature>
<gene>
    <name evidence="5" type="ORF">H9630_13720</name>
</gene>
<sequence>MTAYYKELQAADPYRIRLPYPFSNYDRQLLTMLYQPMIGAEAIALYLTLWAEAEGAKEEATHYTLMNTLGNPIAKIFEARIQLEAIGLLKTYRKNTDDRCFIYELCPPLDPKTFFMDPLLSMFLFSKIGETSYRRVRDRFLVHNEIPSDFDEVSRTFTDIFQPVHAKAGYPPAQQDLQERKKGGYESDFEFDFTLLRQGLSEQLVPRRVLTAVIREFISKLAYLYGWGPLEMQKVVLLAIEDDYRLTVEGLKRAASEYYKLTVSTTAPQLVQMQKETPKLPETEGEEVPKTKQDELLAYLETAPPIQVLRDIADGNEPLPADVQLANQLVVTHGMKPAVVNVLLQYVLLRTDMKLTKAYVEKIASHWLRKNVTTAKEAMELARVEHMQYMKWKSEGSPTTVAKPFTGNGNRKPLREEKLPEWFHNKDQARVVKTGPKNDSLEVEKQKLLAKLALKKGKGG</sequence>
<dbReference type="RefSeq" id="WP_191716026.1">
    <property type="nucleotide sequence ID" value="NZ_JACSPU010000004.1"/>
</dbReference>
<evidence type="ECO:0000259" key="4">
    <source>
        <dbReference type="Pfam" id="PF25888"/>
    </source>
</evidence>
<dbReference type="Proteomes" id="UP000658980">
    <property type="component" value="Unassembled WGS sequence"/>
</dbReference>
<evidence type="ECO:0000259" key="3">
    <source>
        <dbReference type="Pfam" id="PF07261"/>
    </source>
</evidence>
<organism evidence="5 6">
    <name type="scientific">Planococcus wigleyi</name>
    <dbReference type="NCBI Taxonomy" id="2762216"/>
    <lineage>
        <taxon>Bacteria</taxon>
        <taxon>Bacillati</taxon>
        <taxon>Bacillota</taxon>
        <taxon>Bacilli</taxon>
        <taxon>Bacillales</taxon>
        <taxon>Caryophanaceae</taxon>
        <taxon>Planococcus</taxon>
    </lineage>
</organism>
<name>A0ABR8WG00_9BACL</name>
<comment type="caution">
    <text evidence="5">The sequence shown here is derived from an EMBL/GenBank/DDBJ whole genome shotgun (WGS) entry which is preliminary data.</text>
</comment>
<evidence type="ECO:0000256" key="1">
    <source>
        <dbReference type="ARBA" id="ARBA00093462"/>
    </source>
</evidence>